<feature type="domain" description="4Fe-4S ferredoxin-type" evidence="10">
    <location>
        <begin position="401"/>
        <end position="429"/>
    </location>
</feature>
<evidence type="ECO:0000256" key="3">
    <source>
        <dbReference type="ARBA" id="ARBA00022723"/>
    </source>
</evidence>
<sequence>MSAPIQDFPGGIYPPANKRQSTAGAIVKAPLPARLILPLQQHTGSPALPCVSVGQRVRKGQLIADAGSAISAALHAPTSGRVSAIGEQPYPHPSGLPVMAIVIETDGLEEWAPLTPCSDFRGETPGELLERIRRAGIAGLGGAGFPTAAKLAARASEDLHTLIINGAECEPYISADDMLMRERASELVEGIDILAHLLQPSQVLIGIEDDKPEAIAALRQAIGERAFDLRVIPTKYPSGGERQLIQILSGREVPSGGLPADIGMVCVNVATAVAVRDAVLLGQPLISRITTLTGAALARPMNVEALLGTPIGELLDFAGLDHALLDRLILGGPLMGLSLPSLHAPLIKTANCLLAASRAELPPPPPALPCIRCGDCAQVCPASLLPQQLHFFARGGDHEQLRAHHLFDCIECGACAYVCPSSIPLVQYYRAAKADIRELQHKQQKAEHSRLRFEQRQERLRREEQRKAEERQARLERAARARESQAAPPAREAPQAAIERIKAEKALGNAGEHLKRLKIDASMARVALQKAEKQLAAHDSEPLRAQVDSLRAAAEQAQAALAAAEAVERAAPSSAPAVDDGALKKAKIEAAMARAQLKKSEQAFGTAPDATQQASLAQLRDAAERAERHLQVLQAATAAKPSEDNAGIAALKNAKIALATRRAELKKAERQGADEAELAPLREALANAERQLHAAEDASGKPAPDLQRIDKRPVDAATRALKTELAYARADLKKLEREGADAARLAVARERLANAEHALAARAPE</sequence>
<dbReference type="Proteomes" id="UP000199636">
    <property type="component" value="Unassembled WGS sequence"/>
</dbReference>
<keyword evidence="7 8" id="KW-0411">Iron-sulfur</keyword>
<feature type="binding site" evidence="8">
    <location>
        <position position="412"/>
    </location>
    <ligand>
        <name>[4Fe-4S] cluster</name>
        <dbReference type="ChEBI" id="CHEBI:49883"/>
        <label>2</label>
    </ligand>
</feature>
<dbReference type="GO" id="GO:0051539">
    <property type="term" value="F:4 iron, 4 sulfur cluster binding"/>
    <property type="evidence" value="ECO:0007669"/>
    <property type="project" value="UniProtKB-KW"/>
</dbReference>
<comment type="function">
    <text evidence="8">Part of a membrane-bound complex that couples electron transfer with translocation of ions across the membrane.</text>
</comment>
<keyword evidence="8" id="KW-0472">Membrane</keyword>
<evidence type="ECO:0000256" key="5">
    <source>
        <dbReference type="ARBA" id="ARBA00022982"/>
    </source>
</evidence>
<dbReference type="PANTHER" id="PTHR43034">
    <property type="entry name" value="ION-TRANSLOCATING OXIDOREDUCTASE COMPLEX SUBUNIT C"/>
    <property type="match status" value="1"/>
</dbReference>
<feature type="binding site" evidence="8">
    <location>
        <position position="370"/>
    </location>
    <ligand>
        <name>[4Fe-4S] cluster</name>
        <dbReference type="ChEBI" id="CHEBI:49883"/>
        <label>1</label>
    </ligand>
</feature>
<evidence type="ECO:0000256" key="1">
    <source>
        <dbReference type="ARBA" id="ARBA00022448"/>
    </source>
</evidence>
<name>A0A1G8BPA4_9PSED</name>
<evidence type="ECO:0000313" key="11">
    <source>
        <dbReference type="EMBL" id="SDH34971.1"/>
    </source>
</evidence>
<dbReference type="NCBIfam" id="NF003454">
    <property type="entry name" value="PRK05035.1"/>
    <property type="match status" value="1"/>
</dbReference>
<dbReference type="GO" id="GO:0022900">
    <property type="term" value="P:electron transport chain"/>
    <property type="evidence" value="ECO:0007669"/>
    <property type="project" value="UniProtKB-UniRule"/>
</dbReference>
<keyword evidence="5 8" id="KW-0249">Electron transport</keyword>
<dbReference type="AlphaFoldDB" id="A0A1G8BPA4"/>
<evidence type="ECO:0000256" key="2">
    <source>
        <dbReference type="ARBA" id="ARBA00022485"/>
    </source>
</evidence>
<keyword evidence="8" id="KW-1003">Cell membrane</keyword>
<evidence type="ECO:0000256" key="6">
    <source>
        <dbReference type="ARBA" id="ARBA00023004"/>
    </source>
</evidence>
<dbReference type="HAMAP" id="MF_00461">
    <property type="entry name" value="RsxC_RnfC"/>
    <property type="match status" value="1"/>
</dbReference>
<feature type="binding site" evidence="8">
    <location>
        <position position="409"/>
    </location>
    <ligand>
        <name>[4Fe-4S] cluster</name>
        <dbReference type="ChEBI" id="CHEBI:49883"/>
        <label>2</label>
    </ligand>
</feature>
<dbReference type="Gene3D" id="3.40.50.11540">
    <property type="entry name" value="NADH-ubiquinone oxidoreductase 51kDa subunit"/>
    <property type="match status" value="1"/>
</dbReference>
<accession>A0A1G8BPA4</accession>
<dbReference type="NCBIfam" id="TIGR01945">
    <property type="entry name" value="rnfC"/>
    <property type="match status" value="1"/>
</dbReference>
<feature type="region of interest" description="Disordered" evidence="9">
    <location>
        <begin position="443"/>
        <end position="495"/>
    </location>
</feature>
<dbReference type="GO" id="GO:0046872">
    <property type="term" value="F:metal ion binding"/>
    <property type="evidence" value="ECO:0007669"/>
    <property type="project" value="UniProtKB-KW"/>
</dbReference>
<organism evidence="11 12">
    <name type="scientific">Pseudomonas panipatensis</name>
    <dbReference type="NCBI Taxonomy" id="428992"/>
    <lineage>
        <taxon>Bacteria</taxon>
        <taxon>Pseudomonadati</taxon>
        <taxon>Pseudomonadota</taxon>
        <taxon>Gammaproteobacteria</taxon>
        <taxon>Pseudomonadales</taxon>
        <taxon>Pseudomonadaceae</taxon>
        <taxon>Pseudomonas</taxon>
    </lineage>
</organism>
<feature type="compositionally biased region" description="Low complexity" evidence="9">
    <location>
        <begin position="484"/>
        <end position="495"/>
    </location>
</feature>
<feature type="binding site" evidence="8">
    <location>
        <position position="373"/>
    </location>
    <ligand>
        <name>[4Fe-4S] cluster</name>
        <dbReference type="ChEBI" id="CHEBI:49883"/>
        <label>1</label>
    </ligand>
</feature>
<dbReference type="SUPFAM" id="SSF46548">
    <property type="entry name" value="alpha-helical ferredoxin"/>
    <property type="match status" value="1"/>
</dbReference>
<protein>
    <recommendedName>
        <fullName evidence="8">Ion-translocating oxidoreductase complex subunit C</fullName>
        <ecNumber evidence="8">7.-.-.-</ecNumber>
    </recommendedName>
    <alternativeName>
        <fullName evidence="8">Rnf electron transport complex subunit C</fullName>
    </alternativeName>
</protein>
<dbReference type="PROSITE" id="PS51379">
    <property type="entry name" value="4FE4S_FER_2"/>
    <property type="match status" value="2"/>
</dbReference>
<dbReference type="STRING" id="428992.SAMN05216272_101160"/>
<keyword evidence="8" id="KW-1278">Translocase</keyword>
<comment type="subcellular location">
    <subcellularLocation>
        <location evidence="8">Cell inner membrane</location>
        <topology evidence="8">Peripheral membrane protein</topology>
    </subcellularLocation>
</comment>
<dbReference type="PANTHER" id="PTHR43034:SF2">
    <property type="entry name" value="ION-TRANSLOCATING OXIDOREDUCTASE COMPLEX SUBUNIT C"/>
    <property type="match status" value="1"/>
</dbReference>
<feature type="region of interest" description="Disordered" evidence="9">
    <location>
        <begin position="690"/>
        <end position="712"/>
    </location>
</feature>
<dbReference type="EC" id="7.-.-.-" evidence="8"/>
<dbReference type="InterPro" id="IPR010208">
    <property type="entry name" value="Ion_transpt_RnfC/RsxC"/>
</dbReference>
<comment type="subunit">
    <text evidence="8">The complex is composed of six subunits: RnfA, RnfB, RnfC, RnfD, RnfE and RnfG.</text>
</comment>
<dbReference type="InterPro" id="IPR017900">
    <property type="entry name" value="4Fe4S_Fe_S_CS"/>
</dbReference>
<dbReference type="SUPFAM" id="SSF142019">
    <property type="entry name" value="Nqo1 FMN-binding domain-like"/>
    <property type="match status" value="1"/>
</dbReference>
<dbReference type="InterPro" id="IPR011538">
    <property type="entry name" value="Nuo51_FMN-bd"/>
</dbReference>
<feature type="binding site" evidence="8">
    <location>
        <position position="415"/>
    </location>
    <ligand>
        <name>[4Fe-4S] cluster</name>
        <dbReference type="ChEBI" id="CHEBI:49883"/>
        <label>2</label>
    </ligand>
</feature>
<feature type="domain" description="4Fe-4S ferredoxin-type" evidence="10">
    <location>
        <begin position="360"/>
        <end position="390"/>
    </location>
</feature>
<dbReference type="GO" id="GO:0009055">
    <property type="term" value="F:electron transfer activity"/>
    <property type="evidence" value="ECO:0007669"/>
    <property type="project" value="InterPro"/>
</dbReference>
<dbReference type="RefSeq" id="WP_090259830.1">
    <property type="nucleotide sequence ID" value="NZ_FNDS01000001.1"/>
</dbReference>
<proteinExistence type="inferred from homology"/>
<feature type="compositionally biased region" description="Basic and acidic residues" evidence="9">
    <location>
        <begin position="690"/>
        <end position="699"/>
    </location>
</feature>
<reference evidence="12" key="1">
    <citation type="submission" date="2016-10" db="EMBL/GenBank/DDBJ databases">
        <authorList>
            <person name="Varghese N."/>
            <person name="Submissions S."/>
        </authorList>
    </citation>
    <scope>NUCLEOTIDE SEQUENCE [LARGE SCALE GENOMIC DNA]</scope>
    <source>
        <strain evidence="12">CCM 7469</strain>
    </source>
</reference>
<evidence type="ECO:0000259" key="10">
    <source>
        <dbReference type="PROSITE" id="PS51379"/>
    </source>
</evidence>
<dbReference type="Pfam" id="PF01512">
    <property type="entry name" value="Complex1_51K"/>
    <property type="match status" value="1"/>
</dbReference>
<dbReference type="EMBL" id="FNDS01000001">
    <property type="protein sequence ID" value="SDH34971.1"/>
    <property type="molecule type" value="Genomic_DNA"/>
</dbReference>
<dbReference type="InterPro" id="IPR037225">
    <property type="entry name" value="Nuo51_FMN-bd_sf"/>
</dbReference>
<evidence type="ECO:0000256" key="7">
    <source>
        <dbReference type="ARBA" id="ARBA00023014"/>
    </source>
</evidence>
<keyword evidence="12" id="KW-1185">Reference proteome</keyword>
<keyword evidence="4 8" id="KW-0677">Repeat</keyword>
<keyword evidence="2 8" id="KW-0004">4Fe-4S</keyword>
<dbReference type="InterPro" id="IPR026902">
    <property type="entry name" value="RnfC_N"/>
</dbReference>
<dbReference type="Pfam" id="PF12838">
    <property type="entry name" value="Fer4_7"/>
    <property type="match status" value="1"/>
</dbReference>
<dbReference type="InterPro" id="IPR017896">
    <property type="entry name" value="4Fe4S_Fe-S-bd"/>
</dbReference>
<keyword evidence="6 8" id="KW-0408">Iron</keyword>
<feature type="binding site" evidence="8">
    <location>
        <position position="380"/>
    </location>
    <ligand>
        <name>[4Fe-4S] cluster</name>
        <dbReference type="ChEBI" id="CHEBI:49883"/>
        <label>2</label>
    </ligand>
</feature>
<evidence type="ECO:0000256" key="9">
    <source>
        <dbReference type="SAM" id="MobiDB-lite"/>
    </source>
</evidence>
<dbReference type="GO" id="GO:0005886">
    <property type="term" value="C:plasma membrane"/>
    <property type="evidence" value="ECO:0007669"/>
    <property type="project" value="UniProtKB-SubCell"/>
</dbReference>
<keyword evidence="3 8" id="KW-0479">Metal-binding</keyword>
<keyword evidence="8" id="KW-0997">Cell inner membrane</keyword>
<evidence type="ECO:0000313" key="12">
    <source>
        <dbReference type="Proteomes" id="UP000199636"/>
    </source>
</evidence>
<keyword evidence="1 8" id="KW-0813">Transport</keyword>
<evidence type="ECO:0000256" key="8">
    <source>
        <dbReference type="HAMAP-Rule" id="MF_00461"/>
    </source>
</evidence>
<evidence type="ECO:0000256" key="4">
    <source>
        <dbReference type="ARBA" id="ARBA00022737"/>
    </source>
</evidence>
<dbReference type="PROSITE" id="PS00198">
    <property type="entry name" value="4FE4S_FER_1"/>
    <property type="match status" value="1"/>
</dbReference>
<gene>
    <name evidence="8" type="primary">rnfC</name>
    <name evidence="11" type="ORF">SAMN05216272_101160</name>
</gene>
<feature type="binding site" evidence="8">
    <location>
        <position position="376"/>
    </location>
    <ligand>
        <name>[4Fe-4S] cluster</name>
        <dbReference type="ChEBI" id="CHEBI:49883"/>
        <label>1</label>
    </ligand>
</feature>
<feature type="binding site" evidence="8">
    <location>
        <position position="419"/>
    </location>
    <ligand>
        <name>[4Fe-4S] cluster</name>
        <dbReference type="ChEBI" id="CHEBI:49883"/>
        <label>1</label>
    </ligand>
</feature>
<comment type="similarity">
    <text evidence="8">Belongs to the 4Fe4S bacterial-type ferredoxin family. RnfC subfamily.</text>
</comment>
<dbReference type="Gene3D" id="3.30.70.20">
    <property type="match status" value="1"/>
</dbReference>
<feature type="compositionally biased region" description="Basic and acidic residues" evidence="9">
    <location>
        <begin position="443"/>
        <end position="483"/>
    </location>
</feature>
<comment type="cofactor">
    <cofactor evidence="8">
        <name>[4Fe-4S] cluster</name>
        <dbReference type="ChEBI" id="CHEBI:49883"/>
    </cofactor>
    <text evidence="8">Binds 2 [4Fe-4S] clusters per subunit.</text>
</comment>
<dbReference type="Pfam" id="PF13375">
    <property type="entry name" value="RnfC_N"/>
    <property type="match status" value="1"/>
</dbReference>
<dbReference type="OrthoDB" id="9767754at2"/>